<dbReference type="PROSITE" id="PS50850">
    <property type="entry name" value="MFS"/>
    <property type="match status" value="1"/>
</dbReference>
<feature type="transmembrane region" description="Helical" evidence="6">
    <location>
        <begin position="423"/>
        <end position="442"/>
    </location>
</feature>
<feature type="transmembrane region" description="Helical" evidence="6">
    <location>
        <begin position="398"/>
        <end position="417"/>
    </location>
</feature>
<dbReference type="Gene3D" id="1.20.1250.20">
    <property type="entry name" value="MFS general substrate transporter like domains"/>
    <property type="match status" value="1"/>
</dbReference>
<sequence>MSDSSATATPGNGIAATTVREHLVMPLWALTVFLVVMNTTMFNVALPSVSGEFHLTASASSWIVTGYSIVFAIATITFSRLTDFVPIRRLLLIGVSLFFFASMVGVFAHNFYLLMAARLLQAAGAACAPGVSAVFAARYIPIERRGKSMSMISSAASLGFGLGPVIGGAVTETLGWNFLFAVSACVLLLLPFFLKWLPREQAQPLRFDIVGGLLLGAGVTGALLFLTTFHWGWLVGSVLSLALCWLRINRFDPPFVQPRLLKNGPYLRIIFMCFAAFFTHFASLFVMPILLAKLFDKNAAEIGLMIFPGAMLSAVAARYIGRMIDRFGNAPLMRVGHLLLLLSTVLLATTSSLSPYMVLVSYLFMSVGFSTTTSALTNEISRRLPKDDIGTGMGMAQLIQFFGGAFGVSVCGLLLATGLEYRMAFWLLTGLLTASFVMFLRYRKYSRSL</sequence>
<keyword evidence="2" id="KW-0813">Transport</keyword>
<evidence type="ECO:0000256" key="1">
    <source>
        <dbReference type="ARBA" id="ARBA00004651"/>
    </source>
</evidence>
<dbReference type="Pfam" id="PF07690">
    <property type="entry name" value="MFS_1"/>
    <property type="match status" value="2"/>
</dbReference>
<feature type="transmembrane region" description="Helical" evidence="6">
    <location>
        <begin position="59"/>
        <end position="78"/>
    </location>
</feature>
<dbReference type="Proteomes" id="UP001208017">
    <property type="component" value="Unassembled WGS sequence"/>
</dbReference>
<dbReference type="RefSeq" id="WP_267152283.1">
    <property type="nucleotide sequence ID" value="NZ_JAPMLT010000008.1"/>
</dbReference>
<accession>A0ABT3X295</accession>
<gene>
    <name evidence="8" type="ORF">OS242_13880</name>
</gene>
<feature type="transmembrane region" description="Helical" evidence="6">
    <location>
        <begin position="231"/>
        <end position="248"/>
    </location>
</feature>
<keyword evidence="3 6" id="KW-0812">Transmembrane</keyword>
<evidence type="ECO:0000259" key="7">
    <source>
        <dbReference type="PROSITE" id="PS50850"/>
    </source>
</evidence>
<feature type="transmembrane region" description="Helical" evidence="6">
    <location>
        <begin position="119"/>
        <end position="140"/>
    </location>
</feature>
<keyword evidence="9" id="KW-1185">Reference proteome</keyword>
<name>A0ABT3X295_9BACL</name>
<dbReference type="PANTHER" id="PTHR42718">
    <property type="entry name" value="MAJOR FACILITATOR SUPERFAMILY MULTIDRUG TRANSPORTER MFSC"/>
    <property type="match status" value="1"/>
</dbReference>
<dbReference type="EMBL" id="JAPMLT010000008">
    <property type="protein sequence ID" value="MCX7571035.1"/>
    <property type="molecule type" value="Genomic_DNA"/>
</dbReference>
<dbReference type="InterPro" id="IPR036259">
    <property type="entry name" value="MFS_trans_sf"/>
</dbReference>
<dbReference type="PRINTS" id="PR01036">
    <property type="entry name" value="TCRTETB"/>
</dbReference>
<dbReference type="InterPro" id="IPR020846">
    <property type="entry name" value="MFS_dom"/>
</dbReference>
<evidence type="ECO:0000256" key="6">
    <source>
        <dbReference type="SAM" id="Phobius"/>
    </source>
</evidence>
<dbReference type="Gene3D" id="1.20.1720.10">
    <property type="entry name" value="Multidrug resistance protein D"/>
    <property type="match status" value="1"/>
</dbReference>
<evidence type="ECO:0000256" key="4">
    <source>
        <dbReference type="ARBA" id="ARBA00022989"/>
    </source>
</evidence>
<feature type="transmembrane region" description="Helical" evidence="6">
    <location>
        <begin position="206"/>
        <end position="225"/>
    </location>
</feature>
<feature type="transmembrane region" description="Helical" evidence="6">
    <location>
        <begin position="269"/>
        <end position="290"/>
    </location>
</feature>
<evidence type="ECO:0000313" key="8">
    <source>
        <dbReference type="EMBL" id="MCX7571035.1"/>
    </source>
</evidence>
<feature type="transmembrane region" description="Helical" evidence="6">
    <location>
        <begin position="176"/>
        <end position="194"/>
    </location>
</feature>
<evidence type="ECO:0000256" key="2">
    <source>
        <dbReference type="ARBA" id="ARBA00022448"/>
    </source>
</evidence>
<feature type="domain" description="Major facilitator superfamily (MFS) profile" evidence="7">
    <location>
        <begin position="24"/>
        <end position="447"/>
    </location>
</feature>
<evidence type="ECO:0000256" key="3">
    <source>
        <dbReference type="ARBA" id="ARBA00022692"/>
    </source>
</evidence>
<feature type="transmembrane region" description="Helical" evidence="6">
    <location>
        <begin position="90"/>
        <end position="113"/>
    </location>
</feature>
<keyword evidence="4 6" id="KW-1133">Transmembrane helix</keyword>
<reference evidence="8 9" key="1">
    <citation type="submission" date="2022-11" db="EMBL/GenBank/DDBJ databases">
        <title>Study of microbial diversity in lake waters.</title>
        <authorList>
            <person name="Zhang J."/>
        </authorList>
    </citation>
    <scope>NUCLEOTIDE SEQUENCE [LARGE SCALE GENOMIC DNA]</scope>
    <source>
        <strain evidence="8 9">DT12</strain>
    </source>
</reference>
<evidence type="ECO:0000256" key="5">
    <source>
        <dbReference type="ARBA" id="ARBA00023136"/>
    </source>
</evidence>
<evidence type="ECO:0000313" key="9">
    <source>
        <dbReference type="Proteomes" id="UP001208017"/>
    </source>
</evidence>
<dbReference type="PANTHER" id="PTHR42718:SF9">
    <property type="entry name" value="MAJOR FACILITATOR SUPERFAMILY MULTIDRUG TRANSPORTER MFSC"/>
    <property type="match status" value="1"/>
</dbReference>
<keyword evidence="5 6" id="KW-0472">Membrane</keyword>
<organism evidence="8 9">
    <name type="scientific">Tumebacillus lacus</name>
    <dbReference type="NCBI Taxonomy" id="2995335"/>
    <lineage>
        <taxon>Bacteria</taxon>
        <taxon>Bacillati</taxon>
        <taxon>Bacillota</taxon>
        <taxon>Bacilli</taxon>
        <taxon>Bacillales</taxon>
        <taxon>Alicyclobacillaceae</taxon>
        <taxon>Tumebacillus</taxon>
    </lineage>
</organism>
<feature type="transmembrane region" description="Helical" evidence="6">
    <location>
        <begin position="152"/>
        <end position="170"/>
    </location>
</feature>
<dbReference type="SUPFAM" id="SSF103473">
    <property type="entry name" value="MFS general substrate transporter"/>
    <property type="match status" value="1"/>
</dbReference>
<feature type="transmembrane region" description="Helical" evidence="6">
    <location>
        <begin position="27"/>
        <end position="47"/>
    </location>
</feature>
<dbReference type="CDD" id="cd17321">
    <property type="entry name" value="MFS_MMR_MDR_like"/>
    <property type="match status" value="1"/>
</dbReference>
<proteinExistence type="predicted"/>
<comment type="subcellular location">
    <subcellularLocation>
        <location evidence="1">Cell membrane</location>
        <topology evidence="1">Multi-pass membrane protein</topology>
    </subcellularLocation>
</comment>
<feature type="transmembrane region" description="Helical" evidence="6">
    <location>
        <begin position="302"/>
        <end position="320"/>
    </location>
</feature>
<protein>
    <submittedName>
        <fullName evidence="8">MFS transporter</fullName>
    </submittedName>
</protein>
<feature type="transmembrane region" description="Helical" evidence="6">
    <location>
        <begin position="332"/>
        <end position="350"/>
    </location>
</feature>
<dbReference type="InterPro" id="IPR011701">
    <property type="entry name" value="MFS"/>
</dbReference>
<comment type="caution">
    <text evidence="8">The sequence shown here is derived from an EMBL/GenBank/DDBJ whole genome shotgun (WGS) entry which is preliminary data.</text>
</comment>